<evidence type="ECO:0000256" key="5">
    <source>
        <dbReference type="ARBA" id="ARBA00022574"/>
    </source>
</evidence>
<keyword evidence="9" id="KW-0539">Nucleus</keyword>
<dbReference type="InterPro" id="IPR038870">
    <property type="entry name" value="UBAP1"/>
</dbReference>
<feature type="domain" description="UMA" evidence="15">
    <location>
        <begin position="17"/>
        <end position="63"/>
    </location>
</feature>
<evidence type="ECO:0008006" key="18">
    <source>
        <dbReference type="Google" id="ProtNLM"/>
    </source>
</evidence>
<dbReference type="PROSITE" id="PS50082">
    <property type="entry name" value="WD_REPEATS_2"/>
    <property type="match status" value="1"/>
</dbReference>
<evidence type="ECO:0000256" key="11">
    <source>
        <dbReference type="ARBA" id="ARBA00038623"/>
    </source>
</evidence>
<reference evidence="16 17" key="1">
    <citation type="journal article" date="2014" name="Nat. Commun.">
        <title>The rainbow trout genome provides novel insights into evolution after whole-genome duplication in vertebrates.</title>
        <authorList>
            <person name="Berthelot C."/>
            <person name="Brunet F."/>
            <person name="Chalopin D."/>
            <person name="Juanchich A."/>
            <person name="Bernard M."/>
            <person name="Noel B."/>
            <person name="Bento P."/>
            <person name="Da Silva C."/>
            <person name="Labadie K."/>
            <person name="Alberti A."/>
            <person name="Aury J.M."/>
            <person name="Louis A."/>
            <person name="Dehais P."/>
            <person name="Bardou P."/>
            <person name="Montfort J."/>
            <person name="Klopp C."/>
            <person name="Cabau C."/>
            <person name="Gaspin C."/>
            <person name="Thorgaard G.H."/>
            <person name="Boussaha M."/>
            <person name="Quillet E."/>
            <person name="Guyomard R."/>
            <person name="Galiana D."/>
            <person name="Bobe J."/>
            <person name="Volff J.N."/>
            <person name="Genet C."/>
            <person name="Wincker P."/>
            <person name="Jaillon O."/>
            <person name="Roest Crollius H."/>
            <person name="Guiguen Y."/>
        </authorList>
    </citation>
    <scope>NUCLEOTIDE SEQUENCE [LARGE SCALE GENOMIC DNA]</scope>
</reference>
<dbReference type="InterPro" id="IPR042575">
    <property type="entry name" value="UBAP1_C"/>
</dbReference>
<evidence type="ECO:0000256" key="7">
    <source>
        <dbReference type="ARBA" id="ARBA00022786"/>
    </source>
</evidence>
<keyword evidence="7" id="KW-0833">Ubl conjugation pathway</keyword>
<dbReference type="InterPro" id="IPR009060">
    <property type="entry name" value="UBA-like_sf"/>
</dbReference>
<keyword evidence="6" id="KW-0677">Repeat</keyword>
<dbReference type="PANTHER" id="PTHR15960">
    <property type="entry name" value="LD44032P"/>
    <property type="match status" value="1"/>
</dbReference>
<evidence type="ECO:0000256" key="12">
    <source>
        <dbReference type="PROSITE-ProRule" id="PRU00221"/>
    </source>
</evidence>
<evidence type="ECO:0000256" key="6">
    <source>
        <dbReference type="ARBA" id="ARBA00022737"/>
    </source>
</evidence>
<feature type="domain" description="UBA" evidence="14">
    <location>
        <begin position="330"/>
        <end position="371"/>
    </location>
</feature>
<dbReference type="GO" id="GO:0005634">
    <property type="term" value="C:nucleus"/>
    <property type="evidence" value="ECO:0007669"/>
    <property type="project" value="UniProtKB-SubCell"/>
</dbReference>
<dbReference type="PANTHER" id="PTHR15960:SF2">
    <property type="entry name" value="UBIQUITIN-ASSOCIATED PROTEIN 1"/>
    <property type="match status" value="1"/>
</dbReference>
<dbReference type="Gene3D" id="1.20.120.1920">
    <property type="entry name" value="UBAP1 SOUBA domain"/>
    <property type="match status" value="1"/>
</dbReference>
<evidence type="ECO:0000259" key="14">
    <source>
        <dbReference type="PROSITE" id="PS50030"/>
    </source>
</evidence>
<dbReference type="AlphaFoldDB" id="A0A060W3T6"/>
<feature type="region of interest" description="Disordered" evidence="13">
    <location>
        <begin position="80"/>
        <end position="115"/>
    </location>
</feature>
<feature type="repeat" description="WD" evidence="12">
    <location>
        <begin position="616"/>
        <end position="656"/>
    </location>
</feature>
<keyword evidence="4" id="KW-0963">Cytoplasm</keyword>
<proteinExistence type="inferred from homology"/>
<dbReference type="STRING" id="8022.A0A060W3T6"/>
<dbReference type="PROSITE" id="PS51497">
    <property type="entry name" value="UMA"/>
    <property type="match status" value="1"/>
</dbReference>
<evidence type="ECO:0000256" key="3">
    <source>
        <dbReference type="ARBA" id="ARBA00004906"/>
    </source>
</evidence>
<dbReference type="Pfam" id="PF22567">
    <property type="entry name" value="UBA_9"/>
    <property type="match status" value="1"/>
</dbReference>
<keyword evidence="5 12" id="KW-0853">WD repeat</keyword>
<sequence length="871" mass="95531">MAARKSDTHNNGPISYLDDVPFKINDKFRCPAKVGLPVGISLPDCDTLLANLQYDFSLERRSVRWGAELAEARAAEVARAELESREHSPPAQDPDGGSACGGKRPCPAEEQDALPPAMNPLMASLRHNAILTPLPAPARQTAPSIPTPQYLNLADFEREEDPFDKLELKTLDDREELRNILQSQPQPQTPSPPEAPQLRPASRGSTPPPQLPATSLPAKTVFAHKANGLVVLQDMDRAGDLARGQTMDPDRPCNIRSLTFPKLSDPGDSTFDSYCLAPVPRSLPNGSPPAPQQKREEPPSHTQQTQNGAPKQINAGPPPLPCSGALLSLSPSERQCVETIVSMGYSYEGVLRAMQRRGQNVEQVLEYLFTHARLCERGFDPSAIEECLDMFQNSEEKVSPPTACVCQIMARKTVNRKRKAGESKDQQQVGWCQSAYKRARVSSSSRHAQQWWRSLRSVVYALQGREIRPQQQHEWRLQRSLRGFAAGRLPGILKEREFSLGRLNKVFASQWLNHRQVVCGTKCNTLFVADVLTGKITRIPMLKDRQGQGGGSGGVGGTIGAPFLGSGSVSGLDQQGCGIHAIELNPSGTLLATGGDNPNSLAVYRLPTLDPVCVGDDGHNDWIFSIAWISDSMAVSGSRDGSMGLWEVSEGVLSQAMRQQDEEGVPCYSHISHRALEDIPKEYTNPYNCKVRALAFNNNHKLLSTKLPHCKENVCLAYGQDWSVYAVGSQAHVSFLDPRQPTHNIKSVSSRERGSEATRGIRSVSFYEHIVTVGTGQGSLLFYDIRAQRFLEDPSSPAGGFRQRPGEGILKLTTGKGWLNHDETWRSYFSDINSFPNAVYTHCYDDSGTKLFVAGGPLCSGLHGNYAGLWS</sequence>
<dbReference type="CDD" id="cd14315">
    <property type="entry name" value="UBA1_UBAP1"/>
    <property type="match status" value="1"/>
</dbReference>
<evidence type="ECO:0000256" key="2">
    <source>
        <dbReference type="ARBA" id="ARBA00004300"/>
    </source>
</evidence>
<dbReference type="FunFam" id="2.130.10.10:FF:001190">
    <property type="entry name" value="DDB1 and CUL4 associated factor 12"/>
    <property type="match status" value="1"/>
</dbReference>
<evidence type="ECO:0000256" key="1">
    <source>
        <dbReference type="ARBA" id="ARBA00004123"/>
    </source>
</evidence>
<feature type="compositionally biased region" description="Polar residues" evidence="13">
    <location>
        <begin position="300"/>
        <end position="309"/>
    </location>
</feature>
<evidence type="ECO:0000256" key="10">
    <source>
        <dbReference type="ARBA" id="ARBA00038022"/>
    </source>
</evidence>
<gene>
    <name evidence="16" type="ORF">GSONMT00066191001</name>
</gene>
<dbReference type="InterPro" id="IPR023340">
    <property type="entry name" value="UMA"/>
</dbReference>
<dbReference type="PROSITE" id="PS00678">
    <property type="entry name" value="WD_REPEATS_1"/>
    <property type="match status" value="1"/>
</dbReference>
<dbReference type="PROSITE" id="PS50294">
    <property type="entry name" value="WD_REPEATS_REGION"/>
    <property type="match status" value="1"/>
</dbReference>
<feature type="region of interest" description="Disordered" evidence="13">
    <location>
        <begin position="241"/>
        <end position="324"/>
    </location>
</feature>
<dbReference type="SMART" id="SM00165">
    <property type="entry name" value="UBA"/>
    <property type="match status" value="1"/>
</dbReference>
<dbReference type="GO" id="GO:0000813">
    <property type="term" value="C:ESCRT I complex"/>
    <property type="evidence" value="ECO:0007669"/>
    <property type="project" value="InterPro"/>
</dbReference>
<evidence type="ECO:0000313" key="17">
    <source>
        <dbReference type="Proteomes" id="UP000193380"/>
    </source>
</evidence>
<comment type="subcellular location">
    <subcellularLocation>
        <location evidence="2">Cytoplasm</location>
        <location evidence="2">Cytoskeleton</location>
        <location evidence="2">Microtubule organizing center</location>
        <location evidence="2">Centrosome</location>
    </subcellularLocation>
    <subcellularLocation>
        <location evidence="1">Nucleus</location>
    </subcellularLocation>
</comment>
<dbReference type="InterPro" id="IPR056151">
    <property type="entry name" value="Beta-prop_DCAF12"/>
</dbReference>
<feature type="region of interest" description="Disordered" evidence="13">
    <location>
        <begin position="181"/>
        <end position="215"/>
    </location>
</feature>
<evidence type="ECO:0000256" key="13">
    <source>
        <dbReference type="SAM" id="MobiDB-lite"/>
    </source>
</evidence>
<dbReference type="FunFam" id="2.130.10.10:FF:002625">
    <property type="entry name" value="DDB1 and CUL4 associated factor 12"/>
    <property type="match status" value="1"/>
</dbReference>
<dbReference type="InterPro" id="IPR015940">
    <property type="entry name" value="UBA"/>
</dbReference>
<dbReference type="SMART" id="SM00320">
    <property type="entry name" value="WD40"/>
    <property type="match status" value="2"/>
</dbReference>
<dbReference type="InterPro" id="IPR015943">
    <property type="entry name" value="WD40/YVTN_repeat-like_dom_sf"/>
</dbReference>
<dbReference type="PaxDb" id="8022-A0A060W3T6"/>
<dbReference type="PROSITE" id="PS50030">
    <property type="entry name" value="UBA"/>
    <property type="match status" value="1"/>
</dbReference>
<dbReference type="Proteomes" id="UP000193380">
    <property type="component" value="Chromosome 17"/>
</dbReference>
<name>A0A060W3T6_ONCMY</name>
<dbReference type="GO" id="GO:0005813">
    <property type="term" value="C:centrosome"/>
    <property type="evidence" value="ECO:0007669"/>
    <property type="project" value="UniProtKB-SubCell"/>
</dbReference>
<comment type="pathway">
    <text evidence="3">Protein modification; protein ubiquitination.</text>
</comment>
<dbReference type="InterPro" id="IPR019775">
    <property type="entry name" value="WD40_repeat_CS"/>
</dbReference>
<dbReference type="SUPFAM" id="SSF50978">
    <property type="entry name" value="WD40 repeat-like"/>
    <property type="match status" value="1"/>
</dbReference>
<dbReference type="EMBL" id="FR904393">
    <property type="protein sequence ID" value="CDQ61958.1"/>
    <property type="molecule type" value="Genomic_DNA"/>
</dbReference>
<keyword evidence="8" id="KW-0206">Cytoskeleton</keyword>
<dbReference type="SUPFAM" id="SSF46934">
    <property type="entry name" value="UBA-like"/>
    <property type="match status" value="1"/>
</dbReference>
<dbReference type="GO" id="GO:0043130">
    <property type="term" value="F:ubiquitin binding"/>
    <property type="evidence" value="ECO:0007669"/>
    <property type="project" value="InterPro"/>
</dbReference>
<evidence type="ECO:0000313" key="16">
    <source>
        <dbReference type="EMBL" id="CDQ61958.1"/>
    </source>
</evidence>
<dbReference type="InterPro" id="IPR036322">
    <property type="entry name" value="WD40_repeat_dom_sf"/>
</dbReference>
<dbReference type="Gene3D" id="2.130.10.10">
    <property type="entry name" value="YVTN repeat-like/Quinoprotein amine dehydrogenase"/>
    <property type="match status" value="1"/>
</dbReference>
<evidence type="ECO:0000259" key="15">
    <source>
        <dbReference type="PROSITE" id="PS51497"/>
    </source>
</evidence>
<protein>
    <recommendedName>
        <fullName evidence="18">UBA domain-containing protein</fullName>
    </recommendedName>
</protein>
<comment type="subunit">
    <text evidence="11">Component of the DCX(DCAF12) E3 ubiquitin ligase complex, at least composed of CUL4 (CUL4A or CUL4B), DDB1, DCAF12 and RBX1.</text>
</comment>
<organism evidence="16 17">
    <name type="scientific">Oncorhynchus mykiss</name>
    <name type="common">Rainbow trout</name>
    <name type="synonym">Salmo gairdneri</name>
    <dbReference type="NCBI Taxonomy" id="8022"/>
    <lineage>
        <taxon>Eukaryota</taxon>
        <taxon>Metazoa</taxon>
        <taxon>Chordata</taxon>
        <taxon>Craniata</taxon>
        <taxon>Vertebrata</taxon>
        <taxon>Euteleostomi</taxon>
        <taxon>Actinopterygii</taxon>
        <taxon>Neopterygii</taxon>
        <taxon>Teleostei</taxon>
        <taxon>Protacanthopterygii</taxon>
        <taxon>Salmoniformes</taxon>
        <taxon>Salmonidae</taxon>
        <taxon>Salmoninae</taxon>
        <taxon>Oncorhynchus</taxon>
    </lineage>
</organism>
<dbReference type="GO" id="GO:0043162">
    <property type="term" value="P:ubiquitin-dependent protein catabolic process via the multivesicular body sorting pathway"/>
    <property type="evidence" value="ECO:0007669"/>
    <property type="project" value="InterPro"/>
</dbReference>
<dbReference type="Pfam" id="PF23760">
    <property type="entry name" value="Beta-prop_DCAF12"/>
    <property type="match status" value="2"/>
</dbReference>
<evidence type="ECO:0000256" key="8">
    <source>
        <dbReference type="ARBA" id="ARBA00023212"/>
    </source>
</evidence>
<dbReference type="InterPro" id="IPR001680">
    <property type="entry name" value="WD40_rpt"/>
</dbReference>
<evidence type="ECO:0000256" key="9">
    <source>
        <dbReference type="ARBA" id="ARBA00023242"/>
    </source>
</evidence>
<evidence type="ECO:0000256" key="4">
    <source>
        <dbReference type="ARBA" id="ARBA00022490"/>
    </source>
</evidence>
<comment type="similarity">
    <text evidence="10">Belongs to the WD repeat DCAF12 family.</text>
</comment>
<accession>A0A060W3T6</accession>